<evidence type="ECO:0000256" key="3">
    <source>
        <dbReference type="ARBA" id="ARBA00022989"/>
    </source>
</evidence>
<feature type="transmembrane region" description="Helical" evidence="5">
    <location>
        <begin position="98"/>
        <end position="118"/>
    </location>
</feature>
<keyword evidence="3 5" id="KW-1133">Transmembrane helix</keyword>
<evidence type="ECO:0000313" key="6">
    <source>
        <dbReference type="EMBL" id="KAF2035664.1"/>
    </source>
</evidence>
<dbReference type="Pfam" id="PF07690">
    <property type="entry name" value="MFS_1"/>
    <property type="match status" value="1"/>
</dbReference>
<feature type="transmembrane region" description="Helical" evidence="5">
    <location>
        <begin position="410"/>
        <end position="429"/>
    </location>
</feature>
<feature type="transmembrane region" description="Helical" evidence="5">
    <location>
        <begin position="307"/>
        <end position="324"/>
    </location>
</feature>
<evidence type="ECO:0000256" key="5">
    <source>
        <dbReference type="SAM" id="Phobius"/>
    </source>
</evidence>
<protein>
    <submittedName>
        <fullName evidence="6">MFS general substrate transporter</fullName>
    </submittedName>
</protein>
<keyword evidence="7" id="KW-1185">Reference proteome</keyword>
<feature type="transmembrane region" description="Helical" evidence="5">
    <location>
        <begin position="385"/>
        <end position="403"/>
    </location>
</feature>
<dbReference type="Gene3D" id="1.20.1250.20">
    <property type="entry name" value="MFS general substrate transporter like domains"/>
    <property type="match status" value="2"/>
</dbReference>
<dbReference type="PANTHER" id="PTHR23501">
    <property type="entry name" value="MAJOR FACILITATOR SUPERFAMILY"/>
    <property type="match status" value="1"/>
</dbReference>
<dbReference type="InterPro" id="IPR011701">
    <property type="entry name" value="MFS"/>
</dbReference>
<feature type="transmembrane region" description="Helical" evidence="5">
    <location>
        <begin position="61"/>
        <end position="78"/>
    </location>
</feature>
<feature type="transmembrane region" description="Helical" evidence="5">
    <location>
        <begin position="222"/>
        <end position="241"/>
    </location>
</feature>
<evidence type="ECO:0000256" key="4">
    <source>
        <dbReference type="ARBA" id="ARBA00023136"/>
    </source>
</evidence>
<evidence type="ECO:0000256" key="2">
    <source>
        <dbReference type="ARBA" id="ARBA00022692"/>
    </source>
</evidence>
<evidence type="ECO:0000256" key="1">
    <source>
        <dbReference type="ARBA" id="ARBA00004141"/>
    </source>
</evidence>
<accession>A0A9P4HLC5</accession>
<dbReference type="EMBL" id="ML978157">
    <property type="protein sequence ID" value="KAF2035664.1"/>
    <property type="molecule type" value="Genomic_DNA"/>
</dbReference>
<feature type="transmembrane region" description="Helical" evidence="5">
    <location>
        <begin position="435"/>
        <end position="454"/>
    </location>
</feature>
<dbReference type="AlphaFoldDB" id="A0A9P4HLC5"/>
<proteinExistence type="predicted"/>
<dbReference type="InterPro" id="IPR036259">
    <property type="entry name" value="MFS_trans_sf"/>
</dbReference>
<reference evidence="6" key="1">
    <citation type="journal article" date="2020" name="Stud. Mycol.">
        <title>101 Dothideomycetes genomes: a test case for predicting lifestyles and emergence of pathogens.</title>
        <authorList>
            <person name="Haridas S."/>
            <person name="Albert R."/>
            <person name="Binder M."/>
            <person name="Bloem J."/>
            <person name="Labutti K."/>
            <person name="Salamov A."/>
            <person name="Andreopoulos B."/>
            <person name="Baker S."/>
            <person name="Barry K."/>
            <person name="Bills G."/>
            <person name="Bluhm B."/>
            <person name="Cannon C."/>
            <person name="Castanera R."/>
            <person name="Culley D."/>
            <person name="Daum C."/>
            <person name="Ezra D."/>
            <person name="Gonzalez J."/>
            <person name="Henrissat B."/>
            <person name="Kuo A."/>
            <person name="Liang C."/>
            <person name="Lipzen A."/>
            <person name="Lutzoni F."/>
            <person name="Magnuson J."/>
            <person name="Mondo S."/>
            <person name="Nolan M."/>
            <person name="Ohm R."/>
            <person name="Pangilinan J."/>
            <person name="Park H.-J."/>
            <person name="Ramirez L."/>
            <person name="Alfaro M."/>
            <person name="Sun H."/>
            <person name="Tritt A."/>
            <person name="Yoshinaga Y."/>
            <person name="Zwiers L.-H."/>
            <person name="Turgeon B."/>
            <person name="Goodwin S."/>
            <person name="Spatafora J."/>
            <person name="Crous P."/>
            <person name="Grigoriev I."/>
        </authorList>
    </citation>
    <scope>NUCLEOTIDE SEQUENCE</scope>
    <source>
        <strain evidence="6">CBS 110217</strain>
    </source>
</reference>
<name>A0A9P4HLC5_9PLEO</name>
<gene>
    <name evidence="6" type="ORF">EK21DRAFT_54425</name>
</gene>
<feature type="transmembrane region" description="Helical" evidence="5">
    <location>
        <begin position="344"/>
        <end position="365"/>
    </location>
</feature>
<dbReference type="OrthoDB" id="4078873at2759"/>
<dbReference type="GO" id="GO:0022857">
    <property type="term" value="F:transmembrane transporter activity"/>
    <property type="evidence" value="ECO:0007669"/>
    <property type="project" value="InterPro"/>
</dbReference>
<organism evidence="6 7">
    <name type="scientific">Setomelanomma holmii</name>
    <dbReference type="NCBI Taxonomy" id="210430"/>
    <lineage>
        <taxon>Eukaryota</taxon>
        <taxon>Fungi</taxon>
        <taxon>Dikarya</taxon>
        <taxon>Ascomycota</taxon>
        <taxon>Pezizomycotina</taxon>
        <taxon>Dothideomycetes</taxon>
        <taxon>Pleosporomycetidae</taxon>
        <taxon>Pleosporales</taxon>
        <taxon>Pleosporineae</taxon>
        <taxon>Phaeosphaeriaceae</taxon>
        <taxon>Setomelanomma</taxon>
    </lineage>
</organism>
<dbReference type="SUPFAM" id="SSF103473">
    <property type="entry name" value="MFS general substrate transporter"/>
    <property type="match status" value="2"/>
</dbReference>
<feature type="transmembrane region" description="Helical" evidence="5">
    <location>
        <begin position="549"/>
        <end position="567"/>
    </location>
</feature>
<dbReference type="Proteomes" id="UP000799777">
    <property type="component" value="Unassembled WGS sequence"/>
</dbReference>
<comment type="caution">
    <text evidence="6">The sequence shown here is derived from an EMBL/GenBank/DDBJ whole genome shotgun (WGS) entry which is preliminary data.</text>
</comment>
<feature type="transmembrane region" description="Helical" evidence="5">
    <location>
        <begin position="159"/>
        <end position="176"/>
    </location>
</feature>
<evidence type="ECO:0000313" key="7">
    <source>
        <dbReference type="Proteomes" id="UP000799777"/>
    </source>
</evidence>
<dbReference type="PANTHER" id="PTHR23501:SF107">
    <property type="entry name" value="TRANSPORTER, PUTATIVE (AFU_ORTHOLOGUE AFUA_7G04730)-RELATED"/>
    <property type="match status" value="1"/>
</dbReference>
<feature type="transmembrane region" description="Helical" evidence="5">
    <location>
        <begin position="262"/>
        <end position="287"/>
    </location>
</feature>
<comment type="subcellular location">
    <subcellularLocation>
        <location evidence="1">Membrane</location>
        <topology evidence="1">Multi-pass membrane protein</topology>
    </subcellularLocation>
</comment>
<keyword evidence="2 5" id="KW-0812">Transmembrane</keyword>
<keyword evidence="4 5" id="KW-0472">Membrane</keyword>
<feature type="transmembrane region" description="Helical" evidence="5">
    <location>
        <begin position="130"/>
        <end position="147"/>
    </location>
</feature>
<dbReference type="GO" id="GO:0005886">
    <property type="term" value="C:plasma membrane"/>
    <property type="evidence" value="ECO:0007669"/>
    <property type="project" value="TreeGrafter"/>
</dbReference>
<sequence>MTRASSTGIAYHGFKDSDSDVKLTLKSTTPQSSAENEAIDTNQPAGVIQMQAILQVWTKKWLIAAYALMLVVSLTNSLQQQANYSWVPYATSSFGKHGLTAITSLVANVVGGVSRLPLARLMDVWGRPHVFMVCMTLVVLSLTLMALCQNVETYLVSQVFYWTGMNGMAFVLEIFVQDTAQFVHRLVYLAIMETPYICNTFAGPELGQRFLDSSTWHWGYGAFAIITPFVCIPFCAIFFLLSRKAKRMGVVPKEKVKSGRTFMQTLVHGVIEMDIVGLLLLCCGFSLLLLPFGLSAYQKDGWASPRMIFMIVFGFLLLVTVILWERLWAPKPFFPFFLMKDRSVVAACFLGCNTWIAFYCFKMYYTSYLQVVFSLSVAKAGYITNIYNIVSCTWAVLIALVYIKLDSYKWSAVIAMPIQLLMTGLLIHFRKPNTHIGLLVMVEVFWAMCGAVMVQVEQIAIMSAVPHENLPTALAVMYLVTQVGGAVGQAISGSLWTHIVPNKLAEYLPADKKSEAARIYASLPVQLSYAWGTPERQAIVRAYGDAQKVMVVVGTCALVPCFLWVALLKNNRLSAHPERKGLQA</sequence>
<feature type="transmembrane region" description="Helical" evidence="5">
    <location>
        <begin position="183"/>
        <end position="202"/>
    </location>
</feature>